<dbReference type="RefSeq" id="WP_259860262.1">
    <property type="nucleotide sequence ID" value="NZ_BAAAST010000070.1"/>
</dbReference>
<evidence type="ECO:0000313" key="1">
    <source>
        <dbReference type="EMBL" id="UWP82492.1"/>
    </source>
</evidence>
<gene>
    <name evidence="1" type="ORF">Dfulv_46890</name>
</gene>
<keyword evidence="2" id="KW-1185">Reference proteome</keyword>
<organism evidence="1 2">
    <name type="scientific">Dactylosporangium fulvum</name>
    <dbReference type="NCBI Taxonomy" id="53359"/>
    <lineage>
        <taxon>Bacteria</taxon>
        <taxon>Bacillati</taxon>
        <taxon>Actinomycetota</taxon>
        <taxon>Actinomycetes</taxon>
        <taxon>Micromonosporales</taxon>
        <taxon>Micromonosporaceae</taxon>
        <taxon>Dactylosporangium</taxon>
    </lineage>
</organism>
<sequence>MVVCTSWDSAATATAEADKQRTAYPAEAAAEVKADGKLVRAVSTAASPRAVFDSLDKHALPGVTA</sequence>
<proteinExistence type="predicted"/>
<evidence type="ECO:0000313" key="2">
    <source>
        <dbReference type="Proteomes" id="UP001059617"/>
    </source>
</evidence>
<reference evidence="1" key="2">
    <citation type="submission" date="2022-09" db="EMBL/GenBank/DDBJ databases">
        <title>Biosynthetic gene clusters of Dactylosporangioum fulvum.</title>
        <authorList>
            <person name="Caradec T."/>
        </authorList>
    </citation>
    <scope>NUCLEOTIDE SEQUENCE</scope>
    <source>
        <strain evidence="1">NRRL B-16292</strain>
    </source>
</reference>
<reference evidence="1" key="1">
    <citation type="submission" date="2021-04" db="EMBL/GenBank/DDBJ databases">
        <authorList>
            <person name="Hartkoorn R.C."/>
            <person name="Beaudoing E."/>
            <person name="Hot D."/>
        </authorList>
    </citation>
    <scope>NUCLEOTIDE SEQUENCE</scope>
    <source>
        <strain evidence="1">NRRL B-16292</strain>
    </source>
</reference>
<name>A0ABY5VXL1_9ACTN</name>
<dbReference type="EMBL" id="CP073720">
    <property type="protein sequence ID" value="UWP82492.1"/>
    <property type="molecule type" value="Genomic_DNA"/>
</dbReference>
<protein>
    <submittedName>
        <fullName evidence="1">Uncharacterized protein</fullName>
    </submittedName>
</protein>
<dbReference type="Proteomes" id="UP001059617">
    <property type="component" value="Chromosome"/>
</dbReference>
<accession>A0ABY5VXL1</accession>